<gene>
    <name evidence="2" type="ORF">Rifp1Sym_dp00030</name>
</gene>
<feature type="domain" description="Glutaredoxin" evidence="1">
    <location>
        <begin position="33"/>
        <end position="89"/>
    </location>
</feature>
<sequence>MGRNKCYAHLPQDREHTVTALHMNGQEEKTAKVVIYTTQQCKHCRQAKAWLKQHGVPFLDFDVGKPNKIQKKFFSIGGRSVPMFVVGEQQLTGFNPNKLKDFLSRSGLIPSPR</sequence>
<reference evidence="2" key="1">
    <citation type="journal article" date="2011" name="ISME J.">
        <title>The endosymbionts of the deep-sea tubeworms Riftia pachyptila and Tevnia jerichonana share an identical physiology as revealed by proteogenomic analyses.</title>
        <authorList>
            <person name="Gardebrecht A."/>
            <person name="Markert S."/>
            <person name="Felbeck H."/>
            <person name="Thuermer A."/>
            <person name="Albrecht D."/>
            <person name="Wollherr A."/>
            <person name="Kabisch J."/>
            <person name="Lehmann R."/>
            <person name="Daniel R."/>
            <person name="Liesegang H."/>
            <person name="Hecker M."/>
            <person name="Sievert S.M."/>
            <person name="Schweder T."/>
        </authorList>
    </citation>
    <scope>NUCLEOTIDE SEQUENCE [LARGE SCALE GENOMIC DNA]</scope>
</reference>
<dbReference type="Pfam" id="PF00462">
    <property type="entry name" value="Glutaredoxin"/>
    <property type="match status" value="1"/>
</dbReference>
<evidence type="ECO:0000313" key="3">
    <source>
        <dbReference type="Proteomes" id="UP000004491"/>
    </source>
</evidence>
<evidence type="ECO:0000259" key="1">
    <source>
        <dbReference type="Pfam" id="PF00462"/>
    </source>
</evidence>
<dbReference type="InterPro" id="IPR002109">
    <property type="entry name" value="Glutaredoxin"/>
</dbReference>
<dbReference type="Gene3D" id="3.40.30.10">
    <property type="entry name" value="Glutaredoxin"/>
    <property type="match status" value="1"/>
</dbReference>
<dbReference type="Proteomes" id="UP000004491">
    <property type="component" value="Unassembled WGS sequence"/>
</dbReference>
<organism evidence="2 3">
    <name type="scientific">endosymbiont of Riftia pachyptila</name>
    <name type="common">vent Ph05</name>
    <dbReference type="NCBI Taxonomy" id="1048808"/>
    <lineage>
        <taxon>Bacteria</taxon>
        <taxon>Pseudomonadati</taxon>
        <taxon>Pseudomonadota</taxon>
        <taxon>Gammaproteobacteria</taxon>
        <taxon>sulfur-oxidizing symbionts</taxon>
    </lineage>
</organism>
<evidence type="ECO:0000313" key="2">
    <source>
        <dbReference type="EMBL" id="EGV50254.1"/>
    </source>
</evidence>
<dbReference type="SUPFAM" id="SSF52833">
    <property type="entry name" value="Thioredoxin-like"/>
    <property type="match status" value="1"/>
</dbReference>
<comment type="caution">
    <text evidence="2">The sequence shown here is derived from an EMBL/GenBank/DDBJ whole genome shotgun (WGS) entry which is preliminary data.</text>
</comment>
<dbReference type="PANTHER" id="PTHR34386">
    <property type="entry name" value="GLUTAREDOXIN"/>
    <property type="match status" value="1"/>
</dbReference>
<protein>
    <recommendedName>
        <fullName evidence="1">Glutaredoxin domain-containing protein</fullName>
    </recommendedName>
</protein>
<dbReference type="PROSITE" id="PS51354">
    <property type="entry name" value="GLUTAREDOXIN_2"/>
    <property type="match status" value="1"/>
</dbReference>
<name>G2DGJ6_9GAMM</name>
<dbReference type="PANTHER" id="PTHR34386:SF1">
    <property type="entry name" value="GLUTAREDOXIN-LIKE PROTEIN NRDH"/>
    <property type="match status" value="1"/>
</dbReference>
<dbReference type="InterPro" id="IPR036249">
    <property type="entry name" value="Thioredoxin-like_sf"/>
</dbReference>
<accession>G2DGJ6</accession>
<dbReference type="CDD" id="cd02976">
    <property type="entry name" value="NrdH"/>
    <property type="match status" value="1"/>
</dbReference>
<dbReference type="InterPro" id="IPR051548">
    <property type="entry name" value="Grx-like_ET"/>
</dbReference>
<dbReference type="EMBL" id="AFOC01000095">
    <property type="protein sequence ID" value="EGV50254.1"/>
    <property type="molecule type" value="Genomic_DNA"/>
</dbReference>
<proteinExistence type="predicted"/>
<dbReference type="GO" id="GO:0009055">
    <property type="term" value="F:electron transfer activity"/>
    <property type="evidence" value="ECO:0007669"/>
    <property type="project" value="TreeGrafter"/>
</dbReference>
<dbReference type="AlphaFoldDB" id="G2DGJ6"/>
<dbReference type="GO" id="GO:0045454">
    <property type="term" value="P:cell redox homeostasis"/>
    <property type="evidence" value="ECO:0007669"/>
    <property type="project" value="TreeGrafter"/>
</dbReference>
<keyword evidence="3" id="KW-1185">Reference proteome</keyword>